<gene>
    <name evidence="2" type="ORF">Vbra_2412</name>
</gene>
<dbReference type="InterPro" id="IPR051324">
    <property type="entry name" value="Stress/Tellurium_Resist"/>
</dbReference>
<evidence type="ECO:0000313" key="3">
    <source>
        <dbReference type="Proteomes" id="UP000041254"/>
    </source>
</evidence>
<dbReference type="Gene3D" id="2.60.60.30">
    <property type="entry name" value="sav2460 like domains"/>
    <property type="match status" value="2"/>
</dbReference>
<protein>
    <recommendedName>
        <fullName evidence="1">TerD domain-containing protein</fullName>
    </recommendedName>
</protein>
<evidence type="ECO:0000313" key="2">
    <source>
        <dbReference type="EMBL" id="CEM00667.1"/>
    </source>
</evidence>
<dbReference type="CDD" id="cd06974">
    <property type="entry name" value="TerD_like"/>
    <property type="match status" value="2"/>
</dbReference>
<dbReference type="OrthoDB" id="443958at2759"/>
<dbReference type="EMBL" id="CDMY01000296">
    <property type="protein sequence ID" value="CEM00667.1"/>
    <property type="molecule type" value="Genomic_DNA"/>
</dbReference>
<feature type="domain" description="TerD" evidence="1">
    <location>
        <begin position="31"/>
        <end position="158"/>
    </location>
</feature>
<feature type="domain" description="TerD" evidence="1">
    <location>
        <begin position="213"/>
        <end position="380"/>
    </location>
</feature>
<evidence type="ECO:0000259" key="1">
    <source>
        <dbReference type="Pfam" id="PF02342"/>
    </source>
</evidence>
<name>A0A0G4ERY8_VITBC</name>
<dbReference type="OMA" id="KHTALVM"/>
<dbReference type="VEuPathDB" id="CryptoDB:Vbra_2412"/>
<accession>A0A0G4ERY8</accession>
<organism evidence="2 3">
    <name type="scientific">Vitrella brassicaformis (strain CCMP3155)</name>
    <dbReference type="NCBI Taxonomy" id="1169540"/>
    <lineage>
        <taxon>Eukaryota</taxon>
        <taxon>Sar</taxon>
        <taxon>Alveolata</taxon>
        <taxon>Colpodellida</taxon>
        <taxon>Vitrellaceae</taxon>
        <taxon>Vitrella</taxon>
    </lineage>
</organism>
<proteinExistence type="predicted"/>
<dbReference type="PANTHER" id="PTHR32097:SF17">
    <property type="entry name" value="CAMP-BINDING PROTEIN 1-RELATED"/>
    <property type="match status" value="1"/>
</dbReference>
<keyword evidence="3" id="KW-1185">Reference proteome</keyword>
<reference evidence="2 3" key="1">
    <citation type="submission" date="2014-11" db="EMBL/GenBank/DDBJ databases">
        <authorList>
            <person name="Zhu J."/>
            <person name="Qi W."/>
            <person name="Song R."/>
        </authorList>
    </citation>
    <scope>NUCLEOTIDE SEQUENCE [LARGE SCALE GENOMIC DNA]</scope>
</reference>
<dbReference type="PANTHER" id="PTHR32097">
    <property type="entry name" value="CAMP-BINDING PROTEIN 1-RELATED"/>
    <property type="match status" value="1"/>
</dbReference>
<dbReference type="InterPro" id="IPR003325">
    <property type="entry name" value="TerD"/>
</dbReference>
<sequence length="451" mass="47844">MSAPPPYDDSSAQRLETNKDFAIDPSRSHSFALSWDFGAHAPVDLDVQALVVDFAGSIVDAAYYNNLKACGRAVTHSGDETEGKVPGIDEKVAIHFGRLPPNVQMVVVCVCCYTGGSFNDVQGGLLQVLDEVSHTSVAKYPLGSNKGNATAIILSALHCNASQQSQPPSARSWLIRPIDAPAQGRHFMDVLPAINGVIRQMIPHAPSVQRVNFQMSKGSVVDFSSALPKITCGLGWDTSFGTVDLDCSAVIFDTHANFLEAVFFGNLKSSAPHSEAGAISHSGDNLTGKGEGDDERVVINLNALGPTVAQVFFCINIYTNGVTFAQVANPYCRAEDGTQELARYQLAEGANARALIISKVARDGHTGRWGFHALGVTSNGAMYKDCMGDMQRLFNTSTATLAEASPMQVTAVQVTTTTGGGPVAPTSYAQPVVQAQQQPPDAAKPKCCIIL</sequence>
<dbReference type="Pfam" id="PF02342">
    <property type="entry name" value="TerD"/>
    <property type="match status" value="2"/>
</dbReference>
<dbReference type="AlphaFoldDB" id="A0A0G4ERY8"/>
<dbReference type="Proteomes" id="UP000041254">
    <property type="component" value="Unassembled WGS sequence"/>
</dbReference>
<dbReference type="PhylomeDB" id="A0A0G4ERY8"/>
<dbReference type="InParanoid" id="A0A0G4ERY8"/>